<gene>
    <name evidence="1" type="ORF">COA17_16330</name>
</gene>
<dbReference type="InterPro" id="IPR036388">
    <property type="entry name" value="WH-like_DNA-bd_sf"/>
</dbReference>
<accession>A0A2A4HSK6</accession>
<protein>
    <submittedName>
        <fullName evidence="1">RepA family protein</fullName>
    </submittedName>
</protein>
<comment type="caution">
    <text evidence="1">The sequence shown here is derived from an EMBL/GenBank/DDBJ whole genome shotgun (WGS) entry which is preliminary data.</text>
</comment>
<reference evidence="1 2" key="1">
    <citation type="submission" date="2017-09" db="EMBL/GenBank/DDBJ databases">
        <title>Sphingomonas ginsenosidimutans KACC 14949, whole genome shotgun sequence.</title>
        <authorList>
            <person name="Feng G."/>
            <person name="Zhu H."/>
        </authorList>
    </citation>
    <scope>NUCLEOTIDE SEQUENCE [LARGE SCALE GENOMIC DNA]</scope>
    <source>
        <strain evidence="1 2">KACC 14949</strain>
    </source>
</reference>
<dbReference type="Proteomes" id="UP000218784">
    <property type="component" value="Unassembled WGS sequence"/>
</dbReference>
<keyword evidence="2" id="KW-1185">Reference proteome</keyword>
<evidence type="ECO:0000313" key="2">
    <source>
        <dbReference type="Proteomes" id="UP000218784"/>
    </source>
</evidence>
<dbReference type="Pfam" id="PF10134">
    <property type="entry name" value="RPA"/>
    <property type="match status" value="1"/>
</dbReference>
<sequence>MQGDLFSMDSPLRGGVHGELSLMAYPFFALTKQAWMKPLAYSTGEISIEVQPGHKGVANIYDKEVILYIASLMAAKIENGEPVSQNFQFTANDFFRVTGATPSSNAYTRLYEALERLQSTQIKTDIETGGEGEAGFFSWVETARLQYTKTRTGERRLKAVNVRLCDWLFRAILKDRSVMQYAPSYFQLSPINRRLYEVACFLRFSGVTSIRLGDLQHQIGHQSLTRLFKPYVVEAANGTVPGFEFSIQAAEGASKSSKVSDEVVVIREVPTVLAPMKRSKSGSDN</sequence>
<dbReference type="InterPro" id="IPR018777">
    <property type="entry name" value="Replication_initiator_prot_A"/>
</dbReference>
<name>A0A2A4HSK6_9SPHN</name>
<dbReference type="AlphaFoldDB" id="A0A2A4HSK6"/>
<proteinExistence type="predicted"/>
<dbReference type="EMBL" id="NWVD01000010">
    <property type="protein sequence ID" value="PCG07892.1"/>
    <property type="molecule type" value="Genomic_DNA"/>
</dbReference>
<dbReference type="Gene3D" id="1.10.10.10">
    <property type="entry name" value="Winged helix-like DNA-binding domain superfamily/Winged helix DNA-binding domain"/>
    <property type="match status" value="1"/>
</dbReference>
<evidence type="ECO:0000313" key="1">
    <source>
        <dbReference type="EMBL" id="PCG07892.1"/>
    </source>
</evidence>
<organism evidence="1 2">
    <name type="scientific">Sphingomonas ginsenosidimutans</name>
    <dbReference type="NCBI Taxonomy" id="862134"/>
    <lineage>
        <taxon>Bacteria</taxon>
        <taxon>Pseudomonadati</taxon>
        <taxon>Pseudomonadota</taxon>
        <taxon>Alphaproteobacteria</taxon>
        <taxon>Sphingomonadales</taxon>
        <taxon>Sphingomonadaceae</taxon>
        <taxon>Sphingomonas</taxon>
    </lineage>
</organism>